<dbReference type="InterPro" id="IPR007434">
    <property type="entry name" value="FemAB-like"/>
</dbReference>
<dbReference type="EMBL" id="JBHTCM010000010">
    <property type="protein sequence ID" value="MFC7333409.1"/>
    <property type="molecule type" value="Genomic_DNA"/>
</dbReference>
<evidence type="ECO:0000256" key="1">
    <source>
        <dbReference type="SAM" id="MobiDB-lite"/>
    </source>
</evidence>
<accession>A0ABW2KWK9</accession>
<dbReference type="PANTHER" id="PTHR47017:SF1">
    <property type="entry name" value="ACYL-COA"/>
    <property type="match status" value="1"/>
</dbReference>
<dbReference type="RefSeq" id="WP_377358469.1">
    <property type="nucleotide sequence ID" value="NZ_JBHTCM010000010.1"/>
</dbReference>
<dbReference type="PANTHER" id="PTHR47017">
    <property type="entry name" value="ACYL-COA"/>
    <property type="match status" value="1"/>
</dbReference>
<comment type="caution">
    <text evidence="2">The sequence shown here is derived from an EMBL/GenBank/DDBJ whole genome shotgun (WGS) entry which is preliminary data.</text>
</comment>
<dbReference type="Gene3D" id="3.40.630.30">
    <property type="match status" value="1"/>
</dbReference>
<proteinExistence type="predicted"/>
<organism evidence="2 3">
    <name type="scientific">Rhodocista pekingensis</name>
    <dbReference type="NCBI Taxonomy" id="201185"/>
    <lineage>
        <taxon>Bacteria</taxon>
        <taxon>Pseudomonadati</taxon>
        <taxon>Pseudomonadota</taxon>
        <taxon>Alphaproteobacteria</taxon>
        <taxon>Rhodospirillales</taxon>
        <taxon>Azospirillaceae</taxon>
        <taxon>Rhodocista</taxon>
    </lineage>
</organism>
<gene>
    <name evidence="2" type="ORF">ACFQPS_09565</name>
</gene>
<sequence>MPDGRDLPSSLTLRLVPRIAEVGAAEWDALAGPDNPTVSHAFLHLLEESGSVGKGTGWTPQHLTLRDGAGTLLGAMPLYLKSHSYGEYVFDHAWAAAWERAGRAYYPKLQSAVPFTPVTGPRLLVRPQAPEGTAEAMLRGLEQIARTNGLSSVHVTFPTAEEYELAGRAGWLQRLGRQFHWENRGYGSFDDFLGALSARKRKAVRRERREVAESGLVLHSLTGDDLRPEHWDAFHRLYMATSDRKWGWTYLTRDFFHRLGTTMPERVLLVLAEDRGRWVGGALNLIGTDTLYGRNWGSAGEYPFLHFEACYYRAIDFAIARGLKRVEAGAQGEHKIQRGYLPSPTYSVHHIVDPGFRRAVADFLERERAAEAEETALLTAESPYRRDGGESDSGGCEDARDPAGRAP</sequence>
<dbReference type="Pfam" id="PF04339">
    <property type="entry name" value="FemAB_like"/>
    <property type="match status" value="1"/>
</dbReference>
<protein>
    <submittedName>
        <fullName evidence="2">GNAT family N-acetyltransferase</fullName>
    </submittedName>
</protein>
<dbReference type="SUPFAM" id="SSF55729">
    <property type="entry name" value="Acyl-CoA N-acyltransferases (Nat)"/>
    <property type="match status" value="1"/>
</dbReference>
<feature type="compositionally biased region" description="Basic and acidic residues" evidence="1">
    <location>
        <begin position="397"/>
        <end position="407"/>
    </location>
</feature>
<reference evidence="3" key="1">
    <citation type="journal article" date="2019" name="Int. J. Syst. Evol. Microbiol.">
        <title>The Global Catalogue of Microorganisms (GCM) 10K type strain sequencing project: providing services to taxonomists for standard genome sequencing and annotation.</title>
        <authorList>
            <consortium name="The Broad Institute Genomics Platform"/>
            <consortium name="The Broad Institute Genome Sequencing Center for Infectious Disease"/>
            <person name="Wu L."/>
            <person name="Ma J."/>
        </authorList>
    </citation>
    <scope>NUCLEOTIDE SEQUENCE [LARGE SCALE GENOMIC DNA]</scope>
    <source>
        <strain evidence="3">CGMCC 1.16275</strain>
    </source>
</reference>
<evidence type="ECO:0000313" key="2">
    <source>
        <dbReference type="EMBL" id="MFC7333409.1"/>
    </source>
</evidence>
<evidence type="ECO:0000313" key="3">
    <source>
        <dbReference type="Proteomes" id="UP001596456"/>
    </source>
</evidence>
<name>A0ABW2KWK9_9PROT</name>
<dbReference type="InterPro" id="IPR016181">
    <property type="entry name" value="Acyl_CoA_acyltransferase"/>
</dbReference>
<dbReference type="Proteomes" id="UP001596456">
    <property type="component" value="Unassembled WGS sequence"/>
</dbReference>
<keyword evidence="3" id="KW-1185">Reference proteome</keyword>
<feature type="region of interest" description="Disordered" evidence="1">
    <location>
        <begin position="375"/>
        <end position="407"/>
    </location>
</feature>